<comment type="caution">
    <text evidence="5">The sequence shown here is derived from an EMBL/GenBank/DDBJ whole genome shotgun (WGS) entry which is preliminary data.</text>
</comment>
<dbReference type="Proteomes" id="UP000762676">
    <property type="component" value="Unassembled WGS sequence"/>
</dbReference>
<dbReference type="InterPro" id="IPR013783">
    <property type="entry name" value="Ig-like_fold"/>
</dbReference>
<sequence>MSSDIIDMKARSREGRGLSQKAGEHWIEIQKNTFMNWVNLQLHGSGLAVSDFETDFDDGVRLCALVEALTSRKIGRVIKKPLNQHQALENVTLALRAIAEDGVRLVNIGSEDIVNGSLKLILGLAWRLILRYQIGKTKFPPKKLMLAWLQAVTPECNITNFTSDWNDGIALHALIEYCQPGLCPNWRQLSRSDRLENCTDAITLANEKLGIPIVVRPEDFCSPHLDDLSGMTYLSYFMNVDSPGYFATRREIRALLQGQASIENFTTDWNDGQLLCTLVKCVGGEVSGWPNMEPDRERNLQNGIDGARALGIEPIFSAKEMADPEVEHLGIMAYAAYFRTYKPVKIVQAKPTLNGNFDDVYVRQEKHFVVNAGGCSPSSIRAEVVGPTSTVPVDCRWDDDRCDCFFTPSETGQHKLSVLCDEENIPGCPVPFRVNSDRSKIAYQPLDRAVVGMNSELKVDTSSAGQGEIRIEATSPSGRVQTLPVMYHNEGVHAGNFVPNEVGEWTMNILYDGEDVQGSPYPVQVFDPSLVRITDLHGGKVGHGLSFGADASAAGEGEVTCEVTHEGETVPCYLTRGADNKYNVDFTPQGAGTYEIRAFMNSIEVKGSPFYSDIDVDSSPIDIMAVGSSPIDIGAVGSSPIDTGAVDSSPIDIGAVDSSPIDISVAESSPVATIVAESSSVVAADPSLVSGGVDELFNIDERTAEYSQNALSDAGYSHTAAGAVESAAIDHVHADSSVANIDTAVIVGSKVVSSMDRSETLVAGGSPYTVDILDSSRVTVTGEGLSLIPVNTPAVFTIQAHGAGGGKVDVDIT</sequence>
<accession>A0AAV4EG46</accession>
<keyword evidence="6" id="KW-1185">Reference proteome</keyword>
<dbReference type="Pfam" id="PF00630">
    <property type="entry name" value="Filamin"/>
    <property type="match status" value="3"/>
</dbReference>
<dbReference type="InterPro" id="IPR014756">
    <property type="entry name" value="Ig_E-set"/>
</dbReference>
<dbReference type="GO" id="GO:0051015">
    <property type="term" value="F:actin filament binding"/>
    <property type="evidence" value="ECO:0007669"/>
    <property type="project" value="InterPro"/>
</dbReference>
<keyword evidence="2" id="KW-0677">Repeat</keyword>
<evidence type="ECO:0000256" key="2">
    <source>
        <dbReference type="ARBA" id="ARBA00022737"/>
    </source>
</evidence>
<dbReference type="PANTHER" id="PTHR38537:SF8">
    <property type="entry name" value="FILAMIN-A"/>
    <property type="match status" value="1"/>
</dbReference>
<organism evidence="5 6">
    <name type="scientific">Elysia marginata</name>
    <dbReference type="NCBI Taxonomy" id="1093978"/>
    <lineage>
        <taxon>Eukaryota</taxon>
        <taxon>Metazoa</taxon>
        <taxon>Spiralia</taxon>
        <taxon>Lophotrochozoa</taxon>
        <taxon>Mollusca</taxon>
        <taxon>Gastropoda</taxon>
        <taxon>Heterobranchia</taxon>
        <taxon>Euthyneura</taxon>
        <taxon>Panpulmonata</taxon>
        <taxon>Sacoglossa</taxon>
        <taxon>Placobranchoidea</taxon>
        <taxon>Plakobranchidae</taxon>
        <taxon>Elysia</taxon>
    </lineage>
</organism>
<name>A0AAV4EG46_9GAST</name>
<gene>
    <name evidence="5" type="ORF">ElyMa_000054900</name>
</gene>
<dbReference type="InterPro" id="IPR001715">
    <property type="entry name" value="CH_dom"/>
</dbReference>
<dbReference type="InterPro" id="IPR017868">
    <property type="entry name" value="Filamin/ABP280_repeat-like"/>
</dbReference>
<dbReference type="InterPro" id="IPR044801">
    <property type="entry name" value="Filamin"/>
</dbReference>
<dbReference type="InterPro" id="IPR001298">
    <property type="entry name" value="Filamin/ABP280_rpt"/>
</dbReference>
<protein>
    <submittedName>
        <fullName evidence="5">Filamin-A</fullName>
    </submittedName>
</protein>
<evidence type="ECO:0000256" key="1">
    <source>
        <dbReference type="ARBA" id="ARBA00009238"/>
    </source>
</evidence>
<evidence type="ECO:0000313" key="6">
    <source>
        <dbReference type="Proteomes" id="UP000762676"/>
    </source>
</evidence>
<comment type="similarity">
    <text evidence="1">Belongs to the filamin family.</text>
</comment>
<dbReference type="Gene3D" id="1.10.418.10">
    <property type="entry name" value="Calponin-like domain"/>
    <property type="match status" value="3"/>
</dbReference>
<evidence type="ECO:0000256" key="3">
    <source>
        <dbReference type="PROSITE-ProRule" id="PRU00087"/>
    </source>
</evidence>
<dbReference type="Pfam" id="PF00307">
    <property type="entry name" value="CH"/>
    <property type="match status" value="3"/>
</dbReference>
<feature type="repeat" description="Filamin" evidence="3">
    <location>
        <begin position="523"/>
        <end position="614"/>
    </location>
</feature>
<reference evidence="5 6" key="1">
    <citation type="journal article" date="2021" name="Elife">
        <title>Chloroplast acquisition without the gene transfer in kleptoplastic sea slugs, Plakobranchus ocellatus.</title>
        <authorList>
            <person name="Maeda T."/>
            <person name="Takahashi S."/>
            <person name="Yoshida T."/>
            <person name="Shimamura S."/>
            <person name="Takaki Y."/>
            <person name="Nagai Y."/>
            <person name="Toyoda A."/>
            <person name="Suzuki Y."/>
            <person name="Arimoto A."/>
            <person name="Ishii H."/>
            <person name="Satoh N."/>
            <person name="Nishiyama T."/>
            <person name="Hasebe M."/>
            <person name="Maruyama T."/>
            <person name="Minagawa J."/>
            <person name="Obokata J."/>
            <person name="Shigenobu S."/>
        </authorList>
    </citation>
    <scope>NUCLEOTIDE SEQUENCE [LARGE SCALE GENOMIC DNA]</scope>
</reference>
<feature type="repeat" description="Filamin" evidence="3">
    <location>
        <begin position="770"/>
        <end position="813"/>
    </location>
</feature>
<feature type="domain" description="Calponin-homology (CH)" evidence="4">
    <location>
        <begin position="243"/>
        <end position="343"/>
    </location>
</feature>
<dbReference type="PROSITE" id="PS50194">
    <property type="entry name" value="FILAMIN_REPEAT"/>
    <property type="match status" value="4"/>
</dbReference>
<feature type="domain" description="Calponin-homology (CH)" evidence="4">
    <location>
        <begin position="28"/>
        <end position="133"/>
    </location>
</feature>
<dbReference type="InterPro" id="IPR036872">
    <property type="entry name" value="CH_dom_sf"/>
</dbReference>
<feature type="repeat" description="Filamin" evidence="3">
    <location>
        <begin position="338"/>
        <end position="434"/>
    </location>
</feature>
<dbReference type="EMBL" id="BMAT01000090">
    <property type="protein sequence ID" value="GFR59456.1"/>
    <property type="molecule type" value="Genomic_DNA"/>
</dbReference>
<dbReference type="CDD" id="cd21185">
    <property type="entry name" value="CH_jitterbug-like_rpt3"/>
    <property type="match status" value="1"/>
</dbReference>
<dbReference type="AlphaFoldDB" id="A0AAV4EG46"/>
<dbReference type="PROSITE" id="PS50021">
    <property type="entry name" value="CH"/>
    <property type="match status" value="3"/>
</dbReference>
<dbReference type="CDD" id="cd21227">
    <property type="entry name" value="CH_jitterbug-like_rpt1"/>
    <property type="match status" value="1"/>
</dbReference>
<dbReference type="GO" id="GO:0030036">
    <property type="term" value="P:actin cytoskeleton organization"/>
    <property type="evidence" value="ECO:0007669"/>
    <property type="project" value="InterPro"/>
</dbReference>
<feature type="non-terminal residue" evidence="5">
    <location>
        <position position="813"/>
    </location>
</feature>
<feature type="domain" description="Calponin-homology (CH)" evidence="4">
    <location>
        <begin position="139"/>
        <end position="242"/>
    </location>
</feature>
<dbReference type="PANTHER" id="PTHR38537">
    <property type="entry name" value="JITTERBUG, ISOFORM N"/>
    <property type="match status" value="1"/>
</dbReference>
<evidence type="ECO:0000313" key="5">
    <source>
        <dbReference type="EMBL" id="GFR59456.1"/>
    </source>
</evidence>
<dbReference type="FunFam" id="1.10.418.10:FF:000068">
    <property type="entry name" value="Putative Filamin-A"/>
    <property type="match status" value="1"/>
</dbReference>
<dbReference type="SUPFAM" id="SSF47576">
    <property type="entry name" value="Calponin-homology domain, CH-domain"/>
    <property type="match status" value="2"/>
</dbReference>
<feature type="repeat" description="Filamin" evidence="3">
    <location>
        <begin position="431"/>
        <end position="525"/>
    </location>
</feature>
<dbReference type="SMART" id="SM00557">
    <property type="entry name" value="IG_FLMN"/>
    <property type="match status" value="3"/>
</dbReference>
<dbReference type="Gene3D" id="2.60.40.10">
    <property type="entry name" value="Immunoglobulins"/>
    <property type="match status" value="4"/>
</dbReference>
<dbReference type="SUPFAM" id="SSF81296">
    <property type="entry name" value="E set domains"/>
    <property type="match status" value="4"/>
</dbReference>
<evidence type="ECO:0000259" key="4">
    <source>
        <dbReference type="PROSITE" id="PS50021"/>
    </source>
</evidence>
<dbReference type="SMART" id="SM00033">
    <property type="entry name" value="CH"/>
    <property type="match status" value="3"/>
</dbReference>
<proteinExistence type="inferred from homology"/>
<dbReference type="CDD" id="cd21229">
    <property type="entry name" value="CH_jitterbug-like_rpt2"/>
    <property type="match status" value="1"/>
</dbReference>